<dbReference type="Proteomes" id="UP000320811">
    <property type="component" value="Unassembled WGS sequence"/>
</dbReference>
<dbReference type="EMBL" id="VIWO01000004">
    <property type="protein sequence ID" value="TWF40384.1"/>
    <property type="molecule type" value="Genomic_DNA"/>
</dbReference>
<dbReference type="NCBIfam" id="TIGR01200">
    <property type="entry name" value="GLPGLI"/>
    <property type="match status" value="1"/>
</dbReference>
<accession>A0A561PQI2</accession>
<dbReference type="InterPro" id="IPR005901">
    <property type="entry name" value="GLPGLI"/>
</dbReference>
<organism evidence="2 3">
    <name type="scientific">Chitinophaga polysaccharea</name>
    <dbReference type="NCBI Taxonomy" id="1293035"/>
    <lineage>
        <taxon>Bacteria</taxon>
        <taxon>Pseudomonadati</taxon>
        <taxon>Bacteroidota</taxon>
        <taxon>Chitinophagia</taxon>
        <taxon>Chitinophagales</taxon>
        <taxon>Chitinophagaceae</taxon>
        <taxon>Chitinophaga</taxon>
    </lineage>
</organism>
<evidence type="ECO:0000313" key="2">
    <source>
        <dbReference type="EMBL" id="TWF40384.1"/>
    </source>
</evidence>
<evidence type="ECO:0000313" key="3">
    <source>
        <dbReference type="Proteomes" id="UP000320811"/>
    </source>
</evidence>
<comment type="caution">
    <text evidence="2">The sequence shown here is derived from an EMBL/GenBank/DDBJ whole genome shotgun (WGS) entry which is preliminary data.</text>
</comment>
<evidence type="ECO:0000256" key="1">
    <source>
        <dbReference type="SAM" id="SignalP"/>
    </source>
</evidence>
<protein>
    <submittedName>
        <fullName evidence="2">GLPGLI family protein</fullName>
    </submittedName>
</protein>
<feature type="chain" id="PRO_5022227899" evidence="1">
    <location>
        <begin position="22"/>
        <end position="281"/>
    </location>
</feature>
<keyword evidence="3" id="KW-1185">Reference proteome</keyword>
<keyword evidence="1" id="KW-0732">Signal</keyword>
<name>A0A561PQI2_9BACT</name>
<proteinExistence type="predicted"/>
<dbReference type="RefSeq" id="WP_145670390.1">
    <property type="nucleotide sequence ID" value="NZ_VIWO01000004.1"/>
</dbReference>
<feature type="signal peptide" evidence="1">
    <location>
        <begin position="1"/>
        <end position="21"/>
    </location>
</feature>
<reference evidence="2 3" key="1">
    <citation type="submission" date="2019-06" db="EMBL/GenBank/DDBJ databases">
        <title>Sorghum-associated microbial communities from plants grown in Nebraska, USA.</title>
        <authorList>
            <person name="Schachtman D."/>
        </authorList>
    </citation>
    <scope>NUCLEOTIDE SEQUENCE [LARGE SCALE GENOMIC DNA]</scope>
    <source>
        <strain evidence="2 3">1209</strain>
    </source>
</reference>
<dbReference type="Pfam" id="PF09697">
    <property type="entry name" value="Porph_ging"/>
    <property type="match status" value="1"/>
</dbReference>
<sequence>MRYYIRVFVSALFLCCLYSFSYKSTKLPDPPTTLAYYQFYHIKDTTQRWKVWSEDFILAFNSDKSIYTSQTRVKQDSTIAEKLREAEKNNNGLVNMGLILPTTEDDIYVEKGKLAVVKNYDQQSYLIKDASEKINWIVGKETKQLLGYTAQMATGMVKGRKYTVWFTTDIPASFGPWKLLGLPGLILEAHDDHYFIKFTCTKVVNNGNFQNIKSLDIPINAITTSTAEYERMKKASTQGLGINNFVGTEVAVDKITAADGGEIKTAPKKKFTINYPLELTQ</sequence>
<dbReference type="AlphaFoldDB" id="A0A561PQI2"/>
<gene>
    <name evidence="2" type="ORF">FHW36_10466</name>
</gene>
<dbReference type="OrthoDB" id="1440774at2"/>